<proteinExistence type="predicted"/>
<dbReference type="SUPFAM" id="SSF52540">
    <property type="entry name" value="P-loop containing nucleoside triphosphate hydrolases"/>
    <property type="match status" value="1"/>
</dbReference>
<evidence type="ECO:0000313" key="2">
    <source>
        <dbReference type="Proteomes" id="UP001596516"/>
    </source>
</evidence>
<dbReference type="EMBL" id="JBHTFQ010000005">
    <property type="protein sequence ID" value="MFC7704771.1"/>
    <property type="molecule type" value="Genomic_DNA"/>
</dbReference>
<keyword evidence="2" id="KW-1185">Reference proteome</keyword>
<dbReference type="GO" id="GO:0016740">
    <property type="term" value="F:transferase activity"/>
    <property type="evidence" value="ECO:0007669"/>
    <property type="project" value="UniProtKB-KW"/>
</dbReference>
<dbReference type="EC" id="2.8.2.-" evidence="1"/>
<name>A0ABW2UMK4_9RHOB</name>
<accession>A0ABW2UMK4</accession>
<evidence type="ECO:0000313" key="1">
    <source>
        <dbReference type="EMBL" id="MFC7704771.1"/>
    </source>
</evidence>
<dbReference type="InterPro" id="IPR027417">
    <property type="entry name" value="P-loop_NTPase"/>
</dbReference>
<organism evidence="1 2">
    <name type="scientific">Plastorhodobacter daqingensis</name>
    <dbReference type="NCBI Taxonomy" id="1387281"/>
    <lineage>
        <taxon>Bacteria</taxon>
        <taxon>Pseudomonadati</taxon>
        <taxon>Pseudomonadota</taxon>
        <taxon>Alphaproteobacteria</taxon>
        <taxon>Rhodobacterales</taxon>
        <taxon>Paracoccaceae</taxon>
        <taxon>Plastorhodobacter</taxon>
    </lineage>
</organism>
<dbReference type="Gene3D" id="3.40.50.300">
    <property type="entry name" value="P-loop containing nucleotide triphosphate hydrolases"/>
    <property type="match status" value="1"/>
</dbReference>
<keyword evidence="1" id="KW-0808">Transferase</keyword>
<protein>
    <submittedName>
        <fullName evidence="1">Sulfotransferase family protein</fullName>
        <ecNumber evidence="1">2.8.2.-</ecNumber>
    </submittedName>
</protein>
<dbReference type="Proteomes" id="UP001596516">
    <property type="component" value="Unassembled WGS sequence"/>
</dbReference>
<sequence length="264" mass="29795">MTQNTPPCPIIFVGGAPRSGTTVTHALLCTSAHSNVYHPEVAFIRPLVESYALGMATWQSHTAAFFAEPEHLRIHLSHIVTWAFNHVAAVLKNPDVLCVKDPMMSPIFPELRQLLGDRIRFVTVVRHPYDVLRSRQEVIERAGEPFDARVVGVIAQEYMNFYTHLDADLLRGALLPLRYEDLDKPETIDRLGAFCGLPDLAPEKVWAESRDQSGVDQSPWTSPKYHSPIDTRSRFEPLADQWCAIVDEICGPMMDRFGYARRTA</sequence>
<gene>
    <name evidence="1" type="ORF">ACFQXB_11255</name>
</gene>
<comment type="caution">
    <text evidence="1">The sequence shown here is derived from an EMBL/GenBank/DDBJ whole genome shotgun (WGS) entry which is preliminary data.</text>
</comment>
<reference evidence="2" key="1">
    <citation type="journal article" date="2019" name="Int. J. Syst. Evol. Microbiol.">
        <title>The Global Catalogue of Microorganisms (GCM) 10K type strain sequencing project: providing services to taxonomists for standard genome sequencing and annotation.</title>
        <authorList>
            <consortium name="The Broad Institute Genomics Platform"/>
            <consortium name="The Broad Institute Genome Sequencing Center for Infectious Disease"/>
            <person name="Wu L."/>
            <person name="Ma J."/>
        </authorList>
    </citation>
    <scope>NUCLEOTIDE SEQUENCE [LARGE SCALE GENOMIC DNA]</scope>
    <source>
        <strain evidence="2">CGMCC 1.12750</strain>
    </source>
</reference>
<dbReference type="Pfam" id="PF13469">
    <property type="entry name" value="Sulfotransfer_3"/>
    <property type="match status" value="1"/>
</dbReference>
<dbReference type="RefSeq" id="WP_377403428.1">
    <property type="nucleotide sequence ID" value="NZ_JBHTFQ010000005.1"/>
</dbReference>